<evidence type="ECO:0000256" key="1">
    <source>
        <dbReference type="SAM" id="Phobius"/>
    </source>
</evidence>
<evidence type="ECO:0000313" key="2">
    <source>
        <dbReference type="EMBL" id="MBX67950.1"/>
    </source>
</evidence>
<keyword evidence="1" id="KW-0812">Transmembrane</keyword>
<feature type="transmembrane region" description="Helical" evidence="1">
    <location>
        <begin position="6"/>
        <end position="24"/>
    </location>
</feature>
<reference evidence="2" key="1">
    <citation type="submission" date="2018-02" db="EMBL/GenBank/DDBJ databases">
        <title>Rhizophora mucronata_Transcriptome.</title>
        <authorList>
            <person name="Meera S.P."/>
            <person name="Sreeshan A."/>
            <person name="Augustine A."/>
        </authorList>
    </citation>
    <scope>NUCLEOTIDE SEQUENCE</scope>
    <source>
        <tissue evidence="2">Leaf</tissue>
    </source>
</reference>
<accession>A0A2P2QLR3</accession>
<protein>
    <submittedName>
        <fullName evidence="2">Uncharacterized protein</fullName>
    </submittedName>
</protein>
<keyword evidence="1" id="KW-1133">Transmembrane helix</keyword>
<name>A0A2P2QLR3_RHIMU</name>
<sequence>MFTYLHFAIMWIGCMLMYFISSFCSKSYRLAWKQDFSC</sequence>
<proteinExistence type="predicted"/>
<dbReference type="EMBL" id="GGEC01087466">
    <property type="protein sequence ID" value="MBX67950.1"/>
    <property type="molecule type" value="Transcribed_RNA"/>
</dbReference>
<keyword evidence="1" id="KW-0472">Membrane</keyword>
<dbReference type="AlphaFoldDB" id="A0A2P2QLR3"/>
<organism evidence="2">
    <name type="scientific">Rhizophora mucronata</name>
    <name type="common">Asiatic mangrove</name>
    <dbReference type="NCBI Taxonomy" id="61149"/>
    <lineage>
        <taxon>Eukaryota</taxon>
        <taxon>Viridiplantae</taxon>
        <taxon>Streptophyta</taxon>
        <taxon>Embryophyta</taxon>
        <taxon>Tracheophyta</taxon>
        <taxon>Spermatophyta</taxon>
        <taxon>Magnoliopsida</taxon>
        <taxon>eudicotyledons</taxon>
        <taxon>Gunneridae</taxon>
        <taxon>Pentapetalae</taxon>
        <taxon>rosids</taxon>
        <taxon>fabids</taxon>
        <taxon>Malpighiales</taxon>
        <taxon>Rhizophoraceae</taxon>
        <taxon>Rhizophora</taxon>
    </lineage>
</organism>